<keyword evidence="2" id="KW-1185">Reference proteome</keyword>
<sequence>MNRSTFTAYLPESKIMLKQKSSDNSLEDYTRLLKKQTEKLESLDQQCLANLDKCNRCYLSAQNRETRLNNRLKQTKSALRSQSLVPKNSEYNIKTKKLPKYPVFKQAFKLNDKY</sequence>
<evidence type="ECO:0000313" key="2">
    <source>
        <dbReference type="Proteomes" id="UP000663879"/>
    </source>
</evidence>
<dbReference type="EMBL" id="CAJNOC010001377">
    <property type="protein sequence ID" value="CAF0859583.1"/>
    <property type="molecule type" value="Genomic_DNA"/>
</dbReference>
<organism evidence="1 2">
    <name type="scientific">Brachionus calyciflorus</name>
    <dbReference type="NCBI Taxonomy" id="104777"/>
    <lineage>
        <taxon>Eukaryota</taxon>
        <taxon>Metazoa</taxon>
        <taxon>Spiralia</taxon>
        <taxon>Gnathifera</taxon>
        <taxon>Rotifera</taxon>
        <taxon>Eurotatoria</taxon>
        <taxon>Monogononta</taxon>
        <taxon>Pseudotrocha</taxon>
        <taxon>Ploima</taxon>
        <taxon>Brachionidae</taxon>
        <taxon>Brachionus</taxon>
    </lineage>
</organism>
<proteinExistence type="predicted"/>
<protein>
    <submittedName>
        <fullName evidence="1">Uncharacterized protein</fullName>
    </submittedName>
</protein>
<comment type="caution">
    <text evidence="1">The sequence shown here is derived from an EMBL/GenBank/DDBJ whole genome shotgun (WGS) entry which is preliminary data.</text>
</comment>
<dbReference type="Proteomes" id="UP000663879">
    <property type="component" value="Unassembled WGS sequence"/>
</dbReference>
<name>A0A813WDH2_9BILA</name>
<reference evidence="1" key="1">
    <citation type="submission" date="2021-02" db="EMBL/GenBank/DDBJ databases">
        <authorList>
            <person name="Nowell W R."/>
        </authorList>
    </citation>
    <scope>NUCLEOTIDE SEQUENCE</scope>
    <source>
        <strain evidence="1">Ploen Becks lab</strain>
    </source>
</reference>
<gene>
    <name evidence="1" type="ORF">OXX778_LOCUS9368</name>
</gene>
<accession>A0A813WDH2</accession>
<evidence type="ECO:0000313" key="1">
    <source>
        <dbReference type="EMBL" id="CAF0859583.1"/>
    </source>
</evidence>
<dbReference type="AlphaFoldDB" id="A0A813WDH2"/>